<reference evidence="2 3" key="1">
    <citation type="submission" date="2011-11" db="EMBL/GenBank/DDBJ databases">
        <title>Complete genome sequence of thermophilic Geobacillus thermoleovorans CCB_US3_UF5.</title>
        <authorList>
            <person name="Muhd Sakaff M.K.L."/>
            <person name="Abdul Rahman A.Y."/>
            <person name="Saito J.A."/>
            <person name="Hou S."/>
            <person name="Alam M."/>
        </authorList>
    </citation>
    <scope>NUCLEOTIDE SEQUENCE [LARGE SCALE GENOMIC DNA]</scope>
    <source>
        <strain evidence="2 3">CCB_US3_UF5</strain>
    </source>
</reference>
<evidence type="ECO:0000313" key="3">
    <source>
        <dbReference type="Proteomes" id="UP000005636"/>
    </source>
</evidence>
<sequence length="47" mass="5744">MCQGFIRHRNEKILPIFVERVRNVSYFLHFLILLNKLFSIFTGYKKI</sequence>
<gene>
    <name evidence="2" type="ORF">GTCCBUS3UF5_19970</name>
</gene>
<keyword evidence="1" id="KW-1133">Transmembrane helix</keyword>
<keyword evidence="1" id="KW-0472">Membrane</keyword>
<protein>
    <submittedName>
        <fullName evidence="2">Uncharacterized protein</fullName>
    </submittedName>
</protein>
<organism evidence="2 3">
    <name type="scientific">Geobacillus thermoleovorans CCB_US3_UF5</name>
    <dbReference type="NCBI Taxonomy" id="1111068"/>
    <lineage>
        <taxon>Bacteria</taxon>
        <taxon>Bacillati</taxon>
        <taxon>Bacillota</taxon>
        <taxon>Bacilli</taxon>
        <taxon>Bacillales</taxon>
        <taxon>Anoxybacillaceae</taxon>
        <taxon>Geobacillus</taxon>
        <taxon>Geobacillus thermoleovorans group</taxon>
    </lineage>
</organism>
<proteinExistence type="predicted"/>
<dbReference type="EMBL" id="CP003125">
    <property type="protein sequence ID" value="AEV19305.1"/>
    <property type="molecule type" value="Genomic_DNA"/>
</dbReference>
<keyword evidence="3" id="KW-1185">Reference proteome</keyword>
<evidence type="ECO:0000256" key="1">
    <source>
        <dbReference type="SAM" id="Phobius"/>
    </source>
</evidence>
<evidence type="ECO:0000313" key="2">
    <source>
        <dbReference type="EMBL" id="AEV19305.1"/>
    </source>
</evidence>
<feature type="transmembrane region" description="Helical" evidence="1">
    <location>
        <begin position="24"/>
        <end position="44"/>
    </location>
</feature>
<dbReference type="Proteomes" id="UP000005636">
    <property type="component" value="Chromosome"/>
</dbReference>
<name>A0ABM5MI23_GEOTH</name>
<accession>A0ABM5MI23</accession>
<keyword evidence="1" id="KW-0812">Transmembrane</keyword>